<name>A0A380CGB7_SPHSI</name>
<dbReference type="AlphaFoldDB" id="A0A380CGB7"/>
<dbReference type="RefSeq" id="WP_115170537.1">
    <property type="nucleotide sequence ID" value="NZ_UGYW01000002.1"/>
</dbReference>
<protein>
    <recommendedName>
        <fullName evidence="4">Lin1244/Lin1753-like N-terminal domain-containing protein</fullName>
    </recommendedName>
</protein>
<feature type="region of interest" description="Disordered" evidence="1">
    <location>
        <begin position="136"/>
        <end position="177"/>
    </location>
</feature>
<feature type="compositionally biased region" description="Basic and acidic residues" evidence="1">
    <location>
        <begin position="137"/>
        <end position="155"/>
    </location>
</feature>
<reference evidence="2 3" key="1">
    <citation type="submission" date="2018-06" db="EMBL/GenBank/DDBJ databases">
        <authorList>
            <consortium name="Pathogen Informatics"/>
            <person name="Doyle S."/>
        </authorList>
    </citation>
    <scope>NUCLEOTIDE SEQUENCE [LARGE SCALE GENOMIC DNA]</scope>
    <source>
        <strain evidence="2 3">NCTC11388</strain>
    </source>
</reference>
<evidence type="ECO:0000313" key="3">
    <source>
        <dbReference type="Proteomes" id="UP000254893"/>
    </source>
</evidence>
<evidence type="ECO:0000256" key="1">
    <source>
        <dbReference type="SAM" id="MobiDB-lite"/>
    </source>
</evidence>
<dbReference type="EMBL" id="UGYW01000002">
    <property type="protein sequence ID" value="SUJ18920.1"/>
    <property type="molecule type" value="Genomic_DNA"/>
</dbReference>
<organism evidence="2 3">
    <name type="scientific">Sphingobacterium spiritivorum</name>
    <name type="common">Flavobacterium spiritivorum</name>
    <dbReference type="NCBI Taxonomy" id="258"/>
    <lineage>
        <taxon>Bacteria</taxon>
        <taxon>Pseudomonadati</taxon>
        <taxon>Bacteroidota</taxon>
        <taxon>Sphingobacteriia</taxon>
        <taxon>Sphingobacteriales</taxon>
        <taxon>Sphingobacteriaceae</taxon>
        <taxon>Sphingobacterium</taxon>
    </lineage>
</organism>
<evidence type="ECO:0008006" key="4">
    <source>
        <dbReference type="Google" id="ProtNLM"/>
    </source>
</evidence>
<gene>
    <name evidence="2" type="ORF">NCTC11388_02799</name>
</gene>
<proteinExistence type="predicted"/>
<sequence length="177" mass="20607">MAKELPYFKFEPSLWDSGKIQMCSYETQGLFINICALYWTRLGDLPEKLVFHKLCKGNASALQELCEEEVLHIENGKISIKFLDDQIEEFTTISKERSLSAQKRWSKNLNSEKKTSLIETESNYDANAMQMHCKSNAIREDKSRGDKRIEEEIRGEPIQFDSAENKFSPTHKEKKNY</sequence>
<dbReference type="Proteomes" id="UP000254893">
    <property type="component" value="Unassembled WGS sequence"/>
</dbReference>
<accession>A0A380CGB7</accession>
<evidence type="ECO:0000313" key="2">
    <source>
        <dbReference type="EMBL" id="SUJ18920.1"/>
    </source>
</evidence>